<evidence type="ECO:0008006" key="3">
    <source>
        <dbReference type="Google" id="ProtNLM"/>
    </source>
</evidence>
<dbReference type="Pfam" id="PF08282">
    <property type="entry name" value="Hydrolase_3"/>
    <property type="match status" value="1"/>
</dbReference>
<dbReference type="InterPro" id="IPR023214">
    <property type="entry name" value="HAD_sf"/>
</dbReference>
<dbReference type="SUPFAM" id="SSF56784">
    <property type="entry name" value="HAD-like"/>
    <property type="match status" value="1"/>
</dbReference>
<dbReference type="Gene3D" id="3.40.50.1000">
    <property type="entry name" value="HAD superfamily/HAD-like"/>
    <property type="match status" value="1"/>
</dbReference>
<organism evidence="1 2">
    <name type="scientific">Clostridium folliculivorans</name>
    <dbReference type="NCBI Taxonomy" id="2886038"/>
    <lineage>
        <taxon>Bacteria</taxon>
        <taxon>Bacillati</taxon>
        <taxon>Bacillota</taxon>
        <taxon>Clostridia</taxon>
        <taxon>Eubacteriales</taxon>
        <taxon>Clostridiaceae</taxon>
        <taxon>Clostridium</taxon>
    </lineage>
</organism>
<dbReference type="NCBIfam" id="TIGR00099">
    <property type="entry name" value="Cof-subfamily"/>
    <property type="match status" value="1"/>
</dbReference>
<dbReference type="GO" id="GO:0005829">
    <property type="term" value="C:cytosol"/>
    <property type="evidence" value="ECO:0007669"/>
    <property type="project" value="TreeGrafter"/>
</dbReference>
<comment type="caution">
    <text evidence="1">The sequence shown here is derived from an EMBL/GenBank/DDBJ whole genome shotgun (WGS) entry which is preliminary data.</text>
</comment>
<dbReference type="SFLD" id="SFLDS00003">
    <property type="entry name" value="Haloacid_Dehalogenase"/>
    <property type="match status" value="1"/>
</dbReference>
<proteinExistence type="predicted"/>
<dbReference type="RefSeq" id="WP_261851168.1">
    <property type="nucleotide sequence ID" value="NZ_BQXY01000001.1"/>
</dbReference>
<dbReference type="Gene3D" id="3.30.1240.10">
    <property type="match status" value="1"/>
</dbReference>
<dbReference type="PROSITE" id="PS01229">
    <property type="entry name" value="COF_2"/>
    <property type="match status" value="1"/>
</dbReference>
<dbReference type="NCBIfam" id="TIGR01484">
    <property type="entry name" value="HAD-SF-IIB"/>
    <property type="match status" value="1"/>
</dbReference>
<dbReference type="GO" id="GO:0016791">
    <property type="term" value="F:phosphatase activity"/>
    <property type="evidence" value="ECO:0007669"/>
    <property type="project" value="UniProtKB-ARBA"/>
</dbReference>
<dbReference type="GO" id="GO:0000287">
    <property type="term" value="F:magnesium ion binding"/>
    <property type="evidence" value="ECO:0007669"/>
    <property type="project" value="TreeGrafter"/>
</dbReference>
<dbReference type="EMBL" id="BQXY01000001">
    <property type="protein sequence ID" value="GKU24145.1"/>
    <property type="molecule type" value="Genomic_DNA"/>
</dbReference>
<dbReference type="Proteomes" id="UP001057868">
    <property type="component" value="Unassembled WGS sequence"/>
</dbReference>
<name>A0A9W5Y052_9CLOT</name>
<dbReference type="InterPro" id="IPR036412">
    <property type="entry name" value="HAD-like_sf"/>
</dbReference>
<dbReference type="PRINTS" id="PR00119">
    <property type="entry name" value="CATATPASE"/>
</dbReference>
<dbReference type="SFLD" id="SFLDG01140">
    <property type="entry name" value="C2.B:_Phosphomannomutase_and_P"/>
    <property type="match status" value="1"/>
</dbReference>
<reference evidence="1" key="1">
    <citation type="journal article" date="2023" name="Int. J. Syst. Evol. Microbiol.">
        <title>&lt;i&gt;Clostridium folliculivorans&lt;/i&gt; sp. nov., isolated from soil samples of an organic paddy in Japan.</title>
        <authorList>
            <person name="Tazawa J."/>
            <person name="Kobayashi H."/>
            <person name="Tanizawa Y."/>
            <person name="Uchino A."/>
            <person name="Tanaka F."/>
            <person name="Urashima Y."/>
            <person name="Miura S."/>
            <person name="Sakamoto M."/>
            <person name="Ohkuma M."/>
            <person name="Tohno M."/>
        </authorList>
    </citation>
    <scope>NUCLEOTIDE SEQUENCE</scope>
    <source>
        <strain evidence="1">D1-1</strain>
    </source>
</reference>
<dbReference type="PANTHER" id="PTHR10000">
    <property type="entry name" value="PHOSPHOSERINE PHOSPHATASE"/>
    <property type="match status" value="1"/>
</dbReference>
<dbReference type="SFLD" id="SFLDG01144">
    <property type="entry name" value="C2.B.4:_PGP_Like"/>
    <property type="match status" value="1"/>
</dbReference>
<dbReference type="InterPro" id="IPR000150">
    <property type="entry name" value="Cof"/>
</dbReference>
<gene>
    <name evidence="1" type="ORF">CFOLD11_09710</name>
</gene>
<evidence type="ECO:0000313" key="2">
    <source>
        <dbReference type="Proteomes" id="UP001057868"/>
    </source>
</evidence>
<protein>
    <recommendedName>
        <fullName evidence="3">Cof-type HAD-IIB family hydrolase</fullName>
    </recommendedName>
</protein>
<dbReference type="CDD" id="cd07516">
    <property type="entry name" value="HAD_Pase"/>
    <property type="match status" value="1"/>
</dbReference>
<dbReference type="AlphaFoldDB" id="A0A9W5Y052"/>
<evidence type="ECO:0000313" key="1">
    <source>
        <dbReference type="EMBL" id="GKU24145.1"/>
    </source>
</evidence>
<dbReference type="PANTHER" id="PTHR10000:SF8">
    <property type="entry name" value="HAD SUPERFAMILY HYDROLASE-LIKE, TYPE 3"/>
    <property type="match status" value="1"/>
</dbReference>
<sequence length="273" mass="30852">MNNFKMVCLDIDGTLLNSNHRITEKVKAVINIVANEKNIPVILVSARMPKGIKFLQKELEIEEPIICYSGALILDKDGKVLSQEFINALELEKIYKLVSDHNIHISLYKDDEWYIEEMDYWAKQESEITNITPKIIDFKDLIKLWKKEGTGPNKILCMASPDEINILKENIKAVELNIYPSKPTYLEIMPIKASKTSAINCLQKEFGINKAEIIAMGDNYNDVDMLEYAGVGVAMGNAPEYVKKHANDVTLTNDEDGVGEALEKYIINLNAVL</sequence>
<accession>A0A9W5Y052</accession>
<dbReference type="InterPro" id="IPR006379">
    <property type="entry name" value="HAD-SF_hydro_IIB"/>
</dbReference>
<keyword evidence="2" id="KW-1185">Reference proteome</keyword>